<gene>
    <name evidence="5" type="ORF">CJ030_MR7G009317</name>
</gene>
<evidence type="ECO:0000259" key="4">
    <source>
        <dbReference type="PROSITE" id="PS51360"/>
    </source>
</evidence>
<evidence type="ECO:0000256" key="2">
    <source>
        <dbReference type="ARBA" id="ARBA00022771"/>
    </source>
</evidence>
<accession>A0A6A1V255</accession>
<keyword evidence="1" id="KW-0479">Metal-binding</keyword>
<dbReference type="InterPro" id="IPR013083">
    <property type="entry name" value="Znf_RING/FYVE/PHD"/>
</dbReference>
<dbReference type="Gene3D" id="1.10.245.10">
    <property type="entry name" value="SWIB/MDM2 domain"/>
    <property type="match status" value="1"/>
</dbReference>
<keyword evidence="6" id="KW-1185">Reference proteome</keyword>
<dbReference type="AlphaFoldDB" id="A0A6A1V255"/>
<dbReference type="OrthoDB" id="1870062at2759"/>
<organism evidence="5 6">
    <name type="scientific">Morella rubra</name>
    <name type="common">Chinese bayberry</name>
    <dbReference type="NCBI Taxonomy" id="262757"/>
    <lineage>
        <taxon>Eukaryota</taxon>
        <taxon>Viridiplantae</taxon>
        <taxon>Streptophyta</taxon>
        <taxon>Embryophyta</taxon>
        <taxon>Tracheophyta</taxon>
        <taxon>Spermatophyta</taxon>
        <taxon>Magnoliopsida</taxon>
        <taxon>eudicotyledons</taxon>
        <taxon>Gunneridae</taxon>
        <taxon>Pentapetalae</taxon>
        <taxon>rosids</taxon>
        <taxon>fabids</taxon>
        <taxon>Fagales</taxon>
        <taxon>Myricaceae</taxon>
        <taxon>Morella</taxon>
    </lineage>
</organism>
<reference evidence="5 6" key="1">
    <citation type="journal article" date="2019" name="Plant Biotechnol. J.">
        <title>The red bayberry genome and genetic basis of sex determination.</title>
        <authorList>
            <person name="Jia H.M."/>
            <person name="Jia H.J."/>
            <person name="Cai Q.L."/>
            <person name="Wang Y."/>
            <person name="Zhao H.B."/>
            <person name="Yang W.F."/>
            <person name="Wang G.Y."/>
            <person name="Li Y.H."/>
            <person name="Zhan D.L."/>
            <person name="Shen Y.T."/>
            <person name="Niu Q.F."/>
            <person name="Chang L."/>
            <person name="Qiu J."/>
            <person name="Zhao L."/>
            <person name="Xie H.B."/>
            <person name="Fu W.Y."/>
            <person name="Jin J."/>
            <person name="Li X.W."/>
            <person name="Jiao Y."/>
            <person name="Zhou C.C."/>
            <person name="Tu T."/>
            <person name="Chai C.Y."/>
            <person name="Gao J.L."/>
            <person name="Fan L.J."/>
            <person name="van de Weg E."/>
            <person name="Wang J.Y."/>
            <person name="Gao Z.S."/>
        </authorList>
    </citation>
    <scope>NUCLEOTIDE SEQUENCE [LARGE SCALE GENOMIC DNA]</scope>
    <source>
        <tissue evidence="5">Leaves</tissue>
    </source>
</reference>
<dbReference type="Gene3D" id="3.30.40.10">
    <property type="entry name" value="Zinc/RING finger domain, C3HC4 (zinc finger)"/>
    <property type="match status" value="1"/>
</dbReference>
<dbReference type="InterPro" id="IPR011011">
    <property type="entry name" value="Znf_FYVE_PHD"/>
</dbReference>
<comment type="caution">
    <text evidence="5">The sequence shown here is derived from an EMBL/GenBank/DDBJ whole genome shotgun (WGS) entry which is preliminary data.</text>
</comment>
<protein>
    <submittedName>
        <fullName evidence="5">Zinc finger CCCH domain-containing protein 44</fullName>
    </submittedName>
</protein>
<keyword evidence="2" id="KW-0863">Zinc-finger</keyword>
<name>A0A6A1V255_9ROSI</name>
<dbReference type="GO" id="GO:0003677">
    <property type="term" value="F:DNA binding"/>
    <property type="evidence" value="ECO:0007669"/>
    <property type="project" value="InterPro"/>
</dbReference>
<dbReference type="SUPFAM" id="SSF47592">
    <property type="entry name" value="SWIB/MDM2 domain"/>
    <property type="match status" value="1"/>
</dbReference>
<dbReference type="InterPro" id="IPR004343">
    <property type="entry name" value="Plus-3_dom"/>
</dbReference>
<evidence type="ECO:0000313" key="5">
    <source>
        <dbReference type="EMBL" id="KAB1206088.1"/>
    </source>
</evidence>
<dbReference type="SUPFAM" id="SSF57903">
    <property type="entry name" value="FYVE/PHD zinc finger"/>
    <property type="match status" value="1"/>
</dbReference>
<evidence type="ECO:0000256" key="3">
    <source>
        <dbReference type="ARBA" id="ARBA00022833"/>
    </source>
</evidence>
<evidence type="ECO:0000313" key="6">
    <source>
        <dbReference type="Proteomes" id="UP000516437"/>
    </source>
</evidence>
<dbReference type="Gene3D" id="3.90.70.200">
    <property type="entry name" value="Plus-3 domain"/>
    <property type="match status" value="1"/>
</dbReference>
<dbReference type="Pfam" id="PF03126">
    <property type="entry name" value="Plus-3"/>
    <property type="match status" value="1"/>
</dbReference>
<dbReference type="CDD" id="cd15568">
    <property type="entry name" value="PHD5_NSD"/>
    <property type="match status" value="1"/>
</dbReference>
<dbReference type="PROSITE" id="PS51360">
    <property type="entry name" value="PLUS3"/>
    <property type="match status" value="1"/>
</dbReference>
<dbReference type="InterPro" id="IPR045894">
    <property type="entry name" value="At5g08430-like"/>
</dbReference>
<dbReference type="GO" id="GO:0008270">
    <property type="term" value="F:zinc ion binding"/>
    <property type="evidence" value="ECO:0007669"/>
    <property type="project" value="UniProtKB-KW"/>
</dbReference>
<dbReference type="Proteomes" id="UP000516437">
    <property type="component" value="Chromosome 7"/>
</dbReference>
<evidence type="ECO:0000256" key="1">
    <source>
        <dbReference type="ARBA" id="ARBA00022723"/>
    </source>
</evidence>
<dbReference type="SUPFAM" id="SSF159042">
    <property type="entry name" value="Plus3-like"/>
    <property type="match status" value="1"/>
</dbReference>
<dbReference type="InterPro" id="IPR036128">
    <property type="entry name" value="Plus3-like_sf"/>
</dbReference>
<dbReference type="PANTHER" id="PTHR46851:SF22">
    <property type="entry name" value="ZINC ION BINDING _ DNA BINDING PROTEIN"/>
    <property type="match status" value="1"/>
</dbReference>
<dbReference type="EMBL" id="RXIC02000025">
    <property type="protein sequence ID" value="KAB1206088.1"/>
    <property type="molecule type" value="Genomic_DNA"/>
</dbReference>
<proteinExistence type="predicted"/>
<feature type="domain" description="Plus3" evidence="4">
    <location>
        <begin position="269"/>
        <end position="386"/>
    </location>
</feature>
<dbReference type="InterPro" id="IPR036885">
    <property type="entry name" value="SWIB_MDM2_dom_sf"/>
</dbReference>
<keyword evidence="3" id="KW-0862">Zinc</keyword>
<dbReference type="SMART" id="SM00719">
    <property type="entry name" value="Plus3"/>
    <property type="match status" value="1"/>
</dbReference>
<sequence length="386" mass="44279">MVKYKRKRRINKEIEAEDWCFVCKDGGELIICEYGDCLKVYHPECVGKDVSFLETGKCWTCNCHSCLICHRTPKFHCFCCPNAICKRCVNAAEFAPAIGKNGFCYECLELVLLAEEKVENDSDGGKIDFTDRETYEGLFKEYWEIIKEKEGLTLDDVRTAKAKMKKSENYSGRSGYIKFVDDEKKDELTISDCDLHDGEEYRPLSKRRWSKVQEFIGWGSKPVIKFLKSLGKDTTQQLSQFDVDLIISEYIRENNLLDPENKKKTGYASVVAENINLIYLRRSLVDELLKHRESFEGKVVGSFVKVKADPRDYMQKNSHQLLQVTGVKETSAAGKTNSEVLLLASNAVTDIQISMLSDTDFTEVTKQFGRFLILNDEAKTYEYIDL</sequence>
<dbReference type="PANTHER" id="PTHR46851">
    <property type="entry name" value="OS01G0884500 PROTEIN"/>
    <property type="match status" value="1"/>
</dbReference>